<dbReference type="Gene3D" id="1.10.8.60">
    <property type="match status" value="1"/>
</dbReference>
<dbReference type="InterPro" id="IPR032501">
    <property type="entry name" value="Prot_ATP_ID_OB_2nd"/>
</dbReference>
<dbReference type="InterPro" id="IPR003959">
    <property type="entry name" value="ATPase_AAA_core"/>
</dbReference>
<dbReference type="Pfam" id="PF00004">
    <property type="entry name" value="AAA"/>
    <property type="match status" value="1"/>
</dbReference>
<dbReference type="SMART" id="SM00382">
    <property type="entry name" value="AAA"/>
    <property type="match status" value="1"/>
</dbReference>
<sequence length="430" mass="48215">MTSVEKNPEMQQNEMSEELSADILNSSRGEIQNRTRLLENDIKVMKSEQMRLQHEQTAMMEHIRENKEKIKMNKQLPYLVGNVVEIMDMNPDDEPEEEGANIDLDAQRKGKCAVVKTSTRQTIFLPLIGLVDSDQLKPSDLIGMNKDSYLVLDTLPAEYDSRVKAMEVDEKPTEDYTDIGGLDKQIEELVEAIVLPMTHADRFKNLGITPPKGVLMYGPPGTGKTLLARACAAQTNSTYLKLAGPQLVQMFIGDGAKLVRDAFDLAKEKAPAIIFIDELDAIGTKRFDSEKSGDREVQRTMLELLNQLDGFNSDERIKVIAATNRIDILDPALLRSGRLDRKIEFPLPTEEARARILQIHSRKMTVSSDVNFEELARCCDEFNGAQCKAVCVEAGMLALRRSASALSHEDFMDGIQEVMAKKKTSLKYFA</sequence>
<evidence type="ECO:0000256" key="4">
    <source>
        <dbReference type="ARBA" id="ARBA00022942"/>
    </source>
</evidence>
<gene>
    <name evidence="7" type="primary">RPT5_3</name>
    <name evidence="7" type="ORF">K7432_009006</name>
</gene>
<accession>A0ABR2WQW1</accession>
<comment type="similarity">
    <text evidence="1 5">Belongs to the AAA ATPase family.</text>
</comment>
<dbReference type="PANTHER" id="PTHR23073">
    <property type="entry name" value="26S PROTEASOME REGULATORY SUBUNIT"/>
    <property type="match status" value="1"/>
</dbReference>
<evidence type="ECO:0000256" key="1">
    <source>
        <dbReference type="ARBA" id="ARBA00006914"/>
    </source>
</evidence>
<evidence type="ECO:0000259" key="6">
    <source>
        <dbReference type="SMART" id="SM00382"/>
    </source>
</evidence>
<keyword evidence="2 5" id="KW-0547">Nucleotide-binding</keyword>
<evidence type="ECO:0000256" key="2">
    <source>
        <dbReference type="ARBA" id="ARBA00022741"/>
    </source>
</evidence>
<dbReference type="Gene3D" id="2.40.50.140">
    <property type="entry name" value="Nucleic acid-binding proteins"/>
    <property type="match status" value="1"/>
</dbReference>
<evidence type="ECO:0000256" key="3">
    <source>
        <dbReference type="ARBA" id="ARBA00022840"/>
    </source>
</evidence>
<keyword evidence="3 5" id="KW-0067">ATP-binding</keyword>
<dbReference type="InterPro" id="IPR012340">
    <property type="entry name" value="NA-bd_OB-fold"/>
</dbReference>
<dbReference type="GO" id="GO:0000502">
    <property type="term" value="C:proteasome complex"/>
    <property type="evidence" value="ECO:0007669"/>
    <property type="project" value="UniProtKB-KW"/>
</dbReference>
<dbReference type="Pfam" id="PF16450">
    <property type="entry name" value="Prot_ATP_ID_OB_C"/>
    <property type="match status" value="1"/>
</dbReference>
<comment type="caution">
    <text evidence="7">The sequence shown here is derived from an EMBL/GenBank/DDBJ whole genome shotgun (WGS) entry which is preliminary data.</text>
</comment>
<dbReference type="InterPro" id="IPR050221">
    <property type="entry name" value="26S_Proteasome_ATPase"/>
</dbReference>
<dbReference type="SUPFAM" id="SSF52540">
    <property type="entry name" value="P-loop containing nucleoside triphosphate hydrolases"/>
    <property type="match status" value="1"/>
</dbReference>
<dbReference type="Pfam" id="PF17862">
    <property type="entry name" value="AAA_lid_3"/>
    <property type="match status" value="1"/>
</dbReference>
<dbReference type="EMBL" id="JASJQH010000531">
    <property type="protein sequence ID" value="KAK9763918.1"/>
    <property type="molecule type" value="Genomic_DNA"/>
</dbReference>
<proteinExistence type="inferred from homology"/>
<evidence type="ECO:0000313" key="7">
    <source>
        <dbReference type="EMBL" id="KAK9763918.1"/>
    </source>
</evidence>
<evidence type="ECO:0000313" key="8">
    <source>
        <dbReference type="Proteomes" id="UP001479436"/>
    </source>
</evidence>
<reference evidence="7 8" key="1">
    <citation type="submission" date="2023-04" db="EMBL/GenBank/DDBJ databases">
        <title>Genome of Basidiobolus ranarum AG-B5.</title>
        <authorList>
            <person name="Stajich J.E."/>
            <person name="Carter-House D."/>
            <person name="Gryganskyi A."/>
        </authorList>
    </citation>
    <scope>NUCLEOTIDE SEQUENCE [LARGE SCALE GENOMIC DNA]</scope>
    <source>
        <strain evidence="7 8">AG-B5</strain>
    </source>
</reference>
<dbReference type="InterPro" id="IPR003960">
    <property type="entry name" value="ATPase_AAA_CS"/>
</dbReference>
<dbReference type="Proteomes" id="UP001479436">
    <property type="component" value="Unassembled WGS sequence"/>
</dbReference>
<keyword evidence="8" id="KW-1185">Reference proteome</keyword>
<evidence type="ECO:0000256" key="5">
    <source>
        <dbReference type="RuleBase" id="RU003651"/>
    </source>
</evidence>
<dbReference type="InterPro" id="IPR041569">
    <property type="entry name" value="AAA_lid_3"/>
</dbReference>
<dbReference type="PROSITE" id="PS00674">
    <property type="entry name" value="AAA"/>
    <property type="match status" value="1"/>
</dbReference>
<organism evidence="7 8">
    <name type="scientific">Basidiobolus ranarum</name>
    <dbReference type="NCBI Taxonomy" id="34480"/>
    <lineage>
        <taxon>Eukaryota</taxon>
        <taxon>Fungi</taxon>
        <taxon>Fungi incertae sedis</taxon>
        <taxon>Zoopagomycota</taxon>
        <taxon>Entomophthoromycotina</taxon>
        <taxon>Basidiobolomycetes</taxon>
        <taxon>Basidiobolales</taxon>
        <taxon>Basidiobolaceae</taxon>
        <taxon>Basidiobolus</taxon>
    </lineage>
</organism>
<dbReference type="Gene3D" id="3.40.50.300">
    <property type="entry name" value="P-loop containing nucleotide triphosphate hydrolases"/>
    <property type="match status" value="1"/>
</dbReference>
<keyword evidence="4 7" id="KW-0647">Proteasome</keyword>
<feature type="domain" description="AAA+ ATPase" evidence="6">
    <location>
        <begin position="210"/>
        <end position="349"/>
    </location>
</feature>
<dbReference type="InterPro" id="IPR003593">
    <property type="entry name" value="AAA+_ATPase"/>
</dbReference>
<dbReference type="InterPro" id="IPR027417">
    <property type="entry name" value="P-loop_NTPase"/>
</dbReference>
<name>A0ABR2WQW1_9FUNG</name>
<protein>
    <submittedName>
        <fullName evidence="7">26S proteasome regulatory subunit 6A</fullName>
    </submittedName>
</protein>